<comment type="caution">
    <text evidence="3">The sequence shown here is derived from an EMBL/GenBank/DDBJ whole genome shotgun (WGS) entry which is preliminary data.</text>
</comment>
<dbReference type="Pfam" id="PF14392">
    <property type="entry name" value="zf-CCHC_4"/>
    <property type="match status" value="1"/>
</dbReference>
<feature type="region of interest" description="Disordered" evidence="1">
    <location>
        <begin position="132"/>
        <end position="157"/>
    </location>
</feature>
<accession>A0ABQ8IIB1</accession>
<feature type="region of interest" description="Disordered" evidence="1">
    <location>
        <begin position="224"/>
        <end position="247"/>
    </location>
</feature>
<evidence type="ECO:0000259" key="2">
    <source>
        <dbReference type="Pfam" id="PF14392"/>
    </source>
</evidence>
<organism evidence="3 4">
    <name type="scientific">Xanthoceras sorbifolium</name>
    <dbReference type="NCBI Taxonomy" id="99658"/>
    <lineage>
        <taxon>Eukaryota</taxon>
        <taxon>Viridiplantae</taxon>
        <taxon>Streptophyta</taxon>
        <taxon>Embryophyta</taxon>
        <taxon>Tracheophyta</taxon>
        <taxon>Spermatophyta</taxon>
        <taxon>Magnoliopsida</taxon>
        <taxon>eudicotyledons</taxon>
        <taxon>Gunneridae</taxon>
        <taxon>Pentapetalae</taxon>
        <taxon>rosids</taxon>
        <taxon>malvids</taxon>
        <taxon>Sapindales</taxon>
        <taxon>Sapindaceae</taxon>
        <taxon>Xanthoceroideae</taxon>
        <taxon>Xanthoceras</taxon>
    </lineage>
</organism>
<feature type="domain" description="Zinc knuckle CX2CX4HX4C" evidence="2">
    <location>
        <begin position="57"/>
        <end position="106"/>
    </location>
</feature>
<dbReference type="InterPro" id="IPR040256">
    <property type="entry name" value="At4g02000-like"/>
</dbReference>
<gene>
    <name evidence="3" type="ORF">JRO89_XS01G0050600</name>
</gene>
<proteinExistence type="predicted"/>
<evidence type="ECO:0000256" key="1">
    <source>
        <dbReference type="SAM" id="MobiDB-lite"/>
    </source>
</evidence>
<dbReference type="InterPro" id="IPR025836">
    <property type="entry name" value="Zn_knuckle_CX2CX4HX4C"/>
</dbReference>
<keyword evidence="4" id="KW-1185">Reference proteome</keyword>
<feature type="compositionally biased region" description="Polar residues" evidence="1">
    <location>
        <begin position="224"/>
        <end position="234"/>
    </location>
</feature>
<name>A0ABQ8IIB1_9ROSI</name>
<evidence type="ECO:0000313" key="3">
    <source>
        <dbReference type="EMBL" id="KAH7576388.1"/>
    </source>
</evidence>
<feature type="compositionally biased region" description="Basic and acidic residues" evidence="1">
    <location>
        <begin position="236"/>
        <end position="247"/>
    </location>
</feature>
<sequence>MDFRWTQYWVQVHNVPLICMSKNIGLLLGRQLGTVKEIDVGDSGNCFRKLLRIRILVDVLKPLRKALRIKFDGSSEEKTLLLKYGRLPEHCFRCGFLRHSFKECTKEQTYENSKDISMFAYGAWLRASSPVKNRPPWSTRRNSDSTPNTSFDSQSQPGFREIGITKVVKIGGNVVKVVTSAPPPADANQSMVVDACEDRATHPSYGTKPAKDGIPRIKKIINPHNGSVTATKNRASGKDFDNPLEKSSGPKDEVVFLDVGLGSMRLSAHETEGVVRSRKGSWKRKAQAQLKDPIMSNVVLGKRL</sequence>
<dbReference type="Proteomes" id="UP000827721">
    <property type="component" value="Unassembled WGS sequence"/>
</dbReference>
<evidence type="ECO:0000313" key="4">
    <source>
        <dbReference type="Proteomes" id="UP000827721"/>
    </source>
</evidence>
<reference evidence="3 4" key="1">
    <citation type="submission" date="2021-02" db="EMBL/GenBank/DDBJ databases">
        <title>Plant Genome Project.</title>
        <authorList>
            <person name="Zhang R.-G."/>
        </authorList>
    </citation>
    <scope>NUCLEOTIDE SEQUENCE [LARGE SCALE GENOMIC DNA]</scope>
    <source>
        <tissue evidence="3">Leaves</tissue>
    </source>
</reference>
<dbReference type="PANTHER" id="PTHR31286:SF167">
    <property type="entry name" value="OS09G0268800 PROTEIN"/>
    <property type="match status" value="1"/>
</dbReference>
<dbReference type="PANTHER" id="PTHR31286">
    <property type="entry name" value="GLYCINE-RICH CELL WALL STRUCTURAL PROTEIN 1.8-LIKE"/>
    <property type="match status" value="1"/>
</dbReference>
<feature type="compositionally biased region" description="Polar residues" evidence="1">
    <location>
        <begin position="144"/>
        <end position="157"/>
    </location>
</feature>
<dbReference type="EMBL" id="JAFEMO010000001">
    <property type="protein sequence ID" value="KAH7576388.1"/>
    <property type="molecule type" value="Genomic_DNA"/>
</dbReference>
<protein>
    <recommendedName>
        <fullName evidence="2">Zinc knuckle CX2CX4HX4C domain-containing protein</fullName>
    </recommendedName>
</protein>